<protein>
    <submittedName>
        <fullName evidence="1">Uncharacterized protein</fullName>
    </submittedName>
</protein>
<keyword evidence="2" id="KW-1185">Reference proteome</keyword>
<comment type="caution">
    <text evidence="1">The sequence shown here is derived from an EMBL/GenBank/DDBJ whole genome shotgun (WGS) entry which is preliminary data.</text>
</comment>
<dbReference type="Proteomes" id="UP000824998">
    <property type="component" value="Unassembled WGS sequence"/>
</dbReference>
<evidence type="ECO:0000313" key="2">
    <source>
        <dbReference type="Proteomes" id="UP000824998"/>
    </source>
</evidence>
<dbReference type="AlphaFoldDB" id="A0A9P7Y987"/>
<evidence type="ECO:0000313" key="1">
    <source>
        <dbReference type="EMBL" id="KAG9228962.1"/>
    </source>
</evidence>
<dbReference type="OrthoDB" id="62952at2759"/>
<feature type="non-terminal residue" evidence="1">
    <location>
        <position position="1"/>
    </location>
</feature>
<proteinExistence type="predicted"/>
<sequence>IKPTSVTVFGVVRSITAVTISCVTTDLEFAKQIGEMLEQISYIDDYDTLG</sequence>
<name>A0A9P7Y987_9HELO</name>
<reference evidence="1" key="1">
    <citation type="journal article" date="2021" name="IMA Fungus">
        <title>Genomic characterization of three marine fungi, including Emericellopsis atlantica sp. nov. with signatures of a generalist lifestyle and marine biomass degradation.</title>
        <authorList>
            <person name="Hagestad O.C."/>
            <person name="Hou L."/>
            <person name="Andersen J.H."/>
            <person name="Hansen E.H."/>
            <person name="Altermark B."/>
            <person name="Li C."/>
            <person name="Kuhnert E."/>
            <person name="Cox R.J."/>
            <person name="Crous P.W."/>
            <person name="Spatafora J.W."/>
            <person name="Lail K."/>
            <person name="Amirebrahimi M."/>
            <person name="Lipzen A."/>
            <person name="Pangilinan J."/>
            <person name="Andreopoulos W."/>
            <person name="Hayes R.D."/>
            <person name="Ng V."/>
            <person name="Grigoriev I.V."/>
            <person name="Jackson S.A."/>
            <person name="Sutton T.D.S."/>
            <person name="Dobson A.D.W."/>
            <person name="Rama T."/>
        </authorList>
    </citation>
    <scope>NUCLEOTIDE SEQUENCE</scope>
    <source>
        <strain evidence="1">TRa018bII</strain>
    </source>
</reference>
<dbReference type="EMBL" id="MU251835">
    <property type="protein sequence ID" value="KAG9228962.1"/>
    <property type="molecule type" value="Genomic_DNA"/>
</dbReference>
<accession>A0A9P7Y987</accession>
<gene>
    <name evidence="1" type="ORF">BJ875DRAFT_388355</name>
</gene>
<organism evidence="1 2">
    <name type="scientific">Amylocarpus encephaloides</name>
    <dbReference type="NCBI Taxonomy" id="45428"/>
    <lineage>
        <taxon>Eukaryota</taxon>
        <taxon>Fungi</taxon>
        <taxon>Dikarya</taxon>
        <taxon>Ascomycota</taxon>
        <taxon>Pezizomycotina</taxon>
        <taxon>Leotiomycetes</taxon>
        <taxon>Helotiales</taxon>
        <taxon>Helotiales incertae sedis</taxon>
        <taxon>Amylocarpus</taxon>
    </lineage>
</organism>